<evidence type="ECO:0000313" key="2">
    <source>
        <dbReference type="Proteomes" id="UP000681722"/>
    </source>
</evidence>
<reference evidence="1" key="1">
    <citation type="submission" date="2021-02" db="EMBL/GenBank/DDBJ databases">
        <authorList>
            <person name="Nowell W R."/>
        </authorList>
    </citation>
    <scope>NUCLEOTIDE SEQUENCE</scope>
</reference>
<dbReference type="Proteomes" id="UP000681722">
    <property type="component" value="Unassembled WGS sequence"/>
</dbReference>
<comment type="caution">
    <text evidence="1">The sequence shown here is derived from an EMBL/GenBank/DDBJ whole genome shotgun (WGS) entry which is preliminary data.</text>
</comment>
<sequence length="104" mass="12015">MLIVTDRSISLADFQQLAAIYSIEFISYEKYLPVDVKSKQPALKQWSKTKLDFFRILRNGWQENVVLPPEERLTDDEGGQVCVDGNVDELIEGLDRRIVINKML</sequence>
<dbReference type="AlphaFoldDB" id="A0A8S2SCB9"/>
<protein>
    <submittedName>
        <fullName evidence="1">Uncharacterized protein</fullName>
    </submittedName>
</protein>
<name>A0A8S2SCB9_9BILA</name>
<dbReference type="EMBL" id="CAJOBC010061810">
    <property type="protein sequence ID" value="CAF4212421.1"/>
    <property type="molecule type" value="Genomic_DNA"/>
</dbReference>
<feature type="non-terminal residue" evidence="1">
    <location>
        <position position="1"/>
    </location>
</feature>
<proteinExistence type="predicted"/>
<accession>A0A8S2SCB9</accession>
<gene>
    <name evidence="1" type="ORF">SRO942_LOCUS31304</name>
</gene>
<organism evidence="1 2">
    <name type="scientific">Didymodactylos carnosus</name>
    <dbReference type="NCBI Taxonomy" id="1234261"/>
    <lineage>
        <taxon>Eukaryota</taxon>
        <taxon>Metazoa</taxon>
        <taxon>Spiralia</taxon>
        <taxon>Gnathifera</taxon>
        <taxon>Rotifera</taxon>
        <taxon>Eurotatoria</taxon>
        <taxon>Bdelloidea</taxon>
        <taxon>Philodinida</taxon>
        <taxon>Philodinidae</taxon>
        <taxon>Didymodactylos</taxon>
    </lineage>
</organism>
<evidence type="ECO:0000313" key="1">
    <source>
        <dbReference type="EMBL" id="CAF4212421.1"/>
    </source>
</evidence>